<dbReference type="RefSeq" id="WP_124176588.1">
    <property type="nucleotide sequence ID" value="NZ_REFY01000001.1"/>
</dbReference>
<reference evidence="1 2" key="1">
    <citation type="submission" date="2018-10" db="EMBL/GenBank/DDBJ databases">
        <title>Natrarchaeobius chitinivorans gen. nov., sp. nov., and Natrarchaeobius haloalkaliphilus sp. nov., alkaliphilic, chitin-utilizing haloarchaea from hypersaline alkaline lakes.</title>
        <authorList>
            <person name="Sorokin D.Y."/>
            <person name="Elcheninov A.G."/>
            <person name="Kostrikina N.A."/>
            <person name="Bale N.J."/>
            <person name="Sinninghe Damste J.S."/>
            <person name="Khijniak T.V."/>
            <person name="Kublanov I.V."/>
            <person name="Toshchakov S.V."/>
        </authorList>
    </citation>
    <scope>NUCLEOTIDE SEQUENCE [LARGE SCALE GENOMIC DNA]</scope>
    <source>
        <strain evidence="1 2">AArcht-Sl</strain>
    </source>
</reference>
<organism evidence="1 2">
    <name type="scientific">Natrarchaeobius halalkaliphilus</name>
    <dbReference type="NCBI Taxonomy" id="1679091"/>
    <lineage>
        <taxon>Archaea</taxon>
        <taxon>Methanobacteriati</taxon>
        <taxon>Methanobacteriota</taxon>
        <taxon>Stenosarchaea group</taxon>
        <taxon>Halobacteria</taxon>
        <taxon>Halobacteriales</taxon>
        <taxon>Natrialbaceae</taxon>
        <taxon>Natrarchaeobius</taxon>
    </lineage>
</organism>
<dbReference type="PROSITE" id="PS51257">
    <property type="entry name" value="PROKAR_LIPOPROTEIN"/>
    <property type="match status" value="1"/>
</dbReference>
<gene>
    <name evidence="1" type="ORF">EA462_00320</name>
</gene>
<proteinExistence type="predicted"/>
<name>A0A3N6P923_9EURY</name>
<keyword evidence="2" id="KW-1185">Reference proteome</keyword>
<sequence>MRRRALLATAGTTTFAGCSLPTRCSRPSLRADHLEFESEELGSLSRWIGRETAILATRPAHIDRFEPPERIASENDVELSADDRERLERTAFDESFAVGIVVGSSGQSTSARVTHVVRENERVHCYICIRRRGTTDDWAPQIRLVRVETSWKPESVRVTFTDGRDGTETFDTDGTE</sequence>
<accession>A0A3N6P923</accession>
<evidence type="ECO:0000313" key="1">
    <source>
        <dbReference type="EMBL" id="RQG92715.1"/>
    </source>
</evidence>
<protein>
    <recommendedName>
        <fullName evidence="3">Lipoprotein</fullName>
    </recommendedName>
</protein>
<dbReference type="Proteomes" id="UP000273828">
    <property type="component" value="Unassembled WGS sequence"/>
</dbReference>
<dbReference type="OrthoDB" id="202212at2157"/>
<dbReference type="AlphaFoldDB" id="A0A3N6P923"/>
<dbReference type="EMBL" id="REFY01000001">
    <property type="protein sequence ID" value="RQG92715.1"/>
    <property type="molecule type" value="Genomic_DNA"/>
</dbReference>
<comment type="caution">
    <text evidence="1">The sequence shown here is derived from an EMBL/GenBank/DDBJ whole genome shotgun (WGS) entry which is preliminary data.</text>
</comment>
<evidence type="ECO:0000313" key="2">
    <source>
        <dbReference type="Proteomes" id="UP000273828"/>
    </source>
</evidence>
<evidence type="ECO:0008006" key="3">
    <source>
        <dbReference type="Google" id="ProtNLM"/>
    </source>
</evidence>